<evidence type="ECO:0000313" key="1">
    <source>
        <dbReference type="EMBL" id="CAG8462263.1"/>
    </source>
</evidence>
<reference evidence="1" key="1">
    <citation type="submission" date="2021-06" db="EMBL/GenBank/DDBJ databases">
        <authorList>
            <person name="Kallberg Y."/>
            <person name="Tangrot J."/>
            <person name="Rosling A."/>
        </authorList>
    </citation>
    <scope>NUCLEOTIDE SEQUENCE</scope>
    <source>
        <strain evidence="1">MA461A</strain>
    </source>
</reference>
<accession>A0ACA9KB76</accession>
<dbReference type="Proteomes" id="UP000789920">
    <property type="component" value="Unassembled WGS sequence"/>
</dbReference>
<keyword evidence="2" id="KW-1185">Reference proteome</keyword>
<organism evidence="1 2">
    <name type="scientific">Racocetra persica</name>
    <dbReference type="NCBI Taxonomy" id="160502"/>
    <lineage>
        <taxon>Eukaryota</taxon>
        <taxon>Fungi</taxon>
        <taxon>Fungi incertae sedis</taxon>
        <taxon>Mucoromycota</taxon>
        <taxon>Glomeromycotina</taxon>
        <taxon>Glomeromycetes</taxon>
        <taxon>Diversisporales</taxon>
        <taxon>Gigasporaceae</taxon>
        <taxon>Racocetra</taxon>
    </lineage>
</organism>
<name>A0ACA9KB76_9GLOM</name>
<protein>
    <submittedName>
        <fullName evidence="1">245_t:CDS:1</fullName>
    </submittedName>
</protein>
<comment type="caution">
    <text evidence="1">The sequence shown here is derived from an EMBL/GenBank/DDBJ whole genome shotgun (WGS) entry which is preliminary data.</text>
</comment>
<sequence>MTIFVHEFNARIIALFKITTALRKRSQNERSYDVLMGILPFSSEFVADNWNWYTYQYYIQGKDYTGVEHSKSQKVR</sequence>
<feature type="non-terminal residue" evidence="1">
    <location>
        <position position="76"/>
    </location>
</feature>
<proteinExistence type="predicted"/>
<evidence type="ECO:0000313" key="2">
    <source>
        <dbReference type="Proteomes" id="UP000789920"/>
    </source>
</evidence>
<gene>
    <name evidence="1" type="ORF">RPERSI_LOCUS206</name>
</gene>
<dbReference type="EMBL" id="CAJVQC010000155">
    <property type="protein sequence ID" value="CAG8462263.1"/>
    <property type="molecule type" value="Genomic_DNA"/>
</dbReference>